<keyword evidence="1" id="KW-0472">Membrane</keyword>
<feature type="transmembrane region" description="Helical" evidence="1">
    <location>
        <begin position="16"/>
        <end position="37"/>
    </location>
</feature>
<sequence>MKRKKGNCNMSLKENIVVLGAAVGLSFDVGCGFASLFGCDVSVVVLGAAVGLSFDVGCGFASLFGCDVSGNCVGAVSFLADVVGGLVFCGYLQDYL</sequence>
<organism evidence="2 3">
    <name type="scientific">Octopus vulgaris</name>
    <name type="common">Common octopus</name>
    <dbReference type="NCBI Taxonomy" id="6645"/>
    <lineage>
        <taxon>Eukaryota</taxon>
        <taxon>Metazoa</taxon>
        <taxon>Spiralia</taxon>
        <taxon>Lophotrochozoa</taxon>
        <taxon>Mollusca</taxon>
        <taxon>Cephalopoda</taxon>
        <taxon>Coleoidea</taxon>
        <taxon>Octopodiformes</taxon>
        <taxon>Octopoda</taxon>
        <taxon>Incirrata</taxon>
        <taxon>Octopodidae</taxon>
        <taxon>Octopus</taxon>
    </lineage>
</organism>
<evidence type="ECO:0000313" key="2">
    <source>
        <dbReference type="EMBL" id="CAI9741095.1"/>
    </source>
</evidence>
<evidence type="ECO:0000313" key="3">
    <source>
        <dbReference type="Proteomes" id="UP001162480"/>
    </source>
</evidence>
<feature type="transmembrane region" description="Helical" evidence="1">
    <location>
        <begin position="72"/>
        <end position="93"/>
    </location>
</feature>
<reference evidence="2" key="1">
    <citation type="submission" date="2023-08" db="EMBL/GenBank/DDBJ databases">
        <authorList>
            <person name="Alioto T."/>
            <person name="Alioto T."/>
            <person name="Gomez Garrido J."/>
        </authorList>
    </citation>
    <scope>NUCLEOTIDE SEQUENCE</scope>
</reference>
<keyword evidence="3" id="KW-1185">Reference proteome</keyword>
<dbReference type="EMBL" id="OX597838">
    <property type="protein sequence ID" value="CAI9741095.1"/>
    <property type="molecule type" value="Genomic_DNA"/>
</dbReference>
<name>A0AA36FJD7_OCTVU</name>
<gene>
    <name evidence="2" type="ORF">OCTVUL_1B025206</name>
</gene>
<dbReference type="AlphaFoldDB" id="A0AA36FJD7"/>
<feature type="transmembrane region" description="Helical" evidence="1">
    <location>
        <begin position="43"/>
        <end position="65"/>
    </location>
</feature>
<evidence type="ECO:0000256" key="1">
    <source>
        <dbReference type="SAM" id="Phobius"/>
    </source>
</evidence>
<dbReference type="Proteomes" id="UP001162480">
    <property type="component" value="Chromosome 25"/>
</dbReference>
<proteinExistence type="predicted"/>
<accession>A0AA36FJD7</accession>
<protein>
    <submittedName>
        <fullName evidence="2">Uncharacterized protein</fullName>
    </submittedName>
</protein>
<keyword evidence="1" id="KW-0812">Transmembrane</keyword>
<keyword evidence="1" id="KW-1133">Transmembrane helix</keyword>